<dbReference type="InterPro" id="IPR051317">
    <property type="entry name" value="Gfo/Idh/MocA_oxidoreduct"/>
</dbReference>
<feature type="domain" description="Gfo/Idh/MocA-like oxidoreductase C-terminal" evidence="5">
    <location>
        <begin position="150"/>
        <end position="389"/>
    </location>
</feature>
<keyword evidence="7" id="KW-1185">Reference proteome</keyword>
<gene>
    <name evidence="6" type="ORF">FED44_32025</name>
</gene>
<dbReference type="PANTHER" id="PTHR43708:SF5">
    <property type="entry name" value="CONSERVED EXPRESSED OXIDOREDUCTASE (EUROFUNG)-RELATED"/>
    <property type="match status" value="1"/>
</dbReference>
<evidence type="ECO:0000313" key="7">
    <source>
        <dbReference type="Proteomes" id="UP000309033"/>
    </source>
</evidence>
<protein>
    <submittedName>
        <fullName evidence="6">Oxidoreductase</fullName>
    </submittedName>
</protein>
<dbReference type="AlphaFoldDB" id="A0A5R8YIG0"/>
<dbReference type="Pfam" id="PF02894">
    <property type="entry name" value="GFO_IDH_MocA_C"/>
    <property type="match status" value="1"/>
</dbReference>
<evidence type="ECO:0000259" key="4">
    <source>
        <dbReference type="Pfam" id="PF01408"/>
    </source>
</evidence>
<dbReference type="InterPro" id="IPR036291">
    <property type="entry name" value="NAD(P)-bd_dom_sf"/>
</dbReference>
<feature type="compositionally biased region" description="Basic and acidic residues" evidence="3">
    <location>
        <begin position="283"/>
        <end position="322"/>
    </location>
</feature>
<evidence type="ECO:0000256" key="3">
    <source>
        <dbReference type="SAM" id="MobiDB-lite"/>
    </source>
</evidence>
<dbReference type="GO" id="GO:0000166">
    <property type="term" value="F:nucleotide binding"/>
    <property type="evidence" value="ECO:0007669"/>
    <property type="project" value="InterPro"/>
</dbReference>
<feature type="domain" description="Gfo/Idh/MocA-like oxidoreductase N-terminal" evidence="4">
    <location>
        <begin position="15"/>
        <end position="131"/>
    </location>
</feature>
<accession>A0A5R8YIG0</accession>
<comment type="caution">
    <text evidence="6">The sequence shown here is derived from an EMBL/GenBank/DDBJ whole genome shotgun (WGS) entry which is preliminary data.</text>
</comment>
<evidence type="ECO:0000259" key="5">
    <source>
        <dbReference type="Pfam" id="PF02894"/>
    </source>
</evidence>
<name>A0A5R8YIG0_9ACTN</name>
<dbReference type="Pfam" id="PF01408">
    <property type="entry name" value="GFO_IDH_MocA"/>
    <property type="match status" value="1"/>
</dbReference>
<dbReference type="InterPro" id="IPR004104">
    <property type="entry name" value="Gfo/Idh/MocA-like_OxRdtase_C"/>
</dbReference>
<dbReference type="SUPFAM" id="SSF55347">
    <property type="entry name" value="Glyceraldehyde-3-phosphate dehydrogenase-like, C-terminal domain"/>
    <property type="match status" value="1"/>
</dbReference>
<reference evidence="6" key="1">
    <citation type="submission" date="2019-05" db="EMBL/GenBank/DDBJ databases">
        <title>Isolation, diversity and antifungal activity of Actinobacteria from wheat.</title>
        <authorList>
            <person name="Yu B."/>
        </authorList>
    </citation>
    <scope>NUCLEOTIDE SEQUENCE [LARGE SCALE GENOMIC DNA]</scope>
    <source>
        <strain evidence="6">NEAU-HEGS1-5</strain>
    </source>
</reference>
<evidence type="ECO:0000256" key="2">
    <source>
        <dbReference type="ARBA" id="ARBA00023002"/>
    </source>
</evidence>
<dbReference type="Proteomes" id="UP000309033">
    <property type="component" value="Unassembled WGS sequence"/>
</dbReference>
<feature type="region of interest" description="Disordered" evidence="3">
    <location>
        <begin position="270"/>
        <end position="336"/>
    </location>
</feature>
<keyword evidence="2" id="KW-0560">Oxidoreductase</keyword>
<dbReference type="Gene3D" id="3.40.50.720">
    <property type="entry name" value="NAD(P)-binding Rossmann-like Domain"/>
    <property type="match status" value="2"/>
</dbReference>
<dbReference type="GO" id="GO:0016491">
    <property type="term" value="F:oxidoreductase activity"/>
    <property type="evidence" value="ECO:0007669"/>
    <property type="project" value="UniProtKB-KW"/>
</dbReference>
<dbReference type="OrthoDB" id="256869at2"/>
<dbReference type="Gene3D" id="3.30.360.10">
    <property type="entry name" value="Dihydrodipicolinate Reductase, domain 2"/>
    <property type="match status" value="2"/>
</dbReference>
<organism evidence="6 7">
    <name type="scientific">Microbispora triticiradicis</name>
    <dbReference type="NCBI Taxonomy" id="2200763"/>
    <lineage>
        <taxon>Bacteria</taxon>
        <taxon>Bacillati</taxon>
        <taxon>Actinomycetota</taxon>
        <taxon>Actinomycetes</taxon>
        <taxon>Streptosporangiales</taxon>
        <taxon>Streptosporangiaceae</taxon>
        <taxon>Microbispora</taxon>
    </lineage>
</organism>
<evidence type="ECO:0000256" key="1">
    <source>
        <dbReference type="ARBA" id="ARBA00010928"/>
    </source>
</evidence>
<proteinExistence type="inferred from homology"/>
<dbReference type="PANTHER" id="PTHR43708">
    <property type="entry name" value="CONSERVED EXPRESSED OXIDOREDUCTASE (EUROFUNG)"/>
    <property type="match status" value="1"/>
</dbReference>
<comment type="similarity">
    <text evidence="1">Belongs to the Gfo/Idh/MocA family.</text>
</comment>
<evidence type="ECO:0000313" key="6">
    <source>
        <dbReference type="EMBL" id="TLP52343.1"/>
    </source>
</evidence>
<dbReference type="InterPro" id="IPR000683">
    <property type="entry name" value="Gfo/Idh/MocA-like_OxRdtase_N"/>
</dbReference>
<dbReference type="SUPFAM" id="SSF51735">
    <property type="entry name" value="NAD(P)-binding Rossmann-fold domains"/>
    <property type="match status" value="1"/>
</dbReference>
<sequence>MPSPLTPSSGDTSDIRVGLAGFGPAGSFFHAPLIAATPGLRLSAVVTRDPGRAGRVRADHPGAEVVAAAEDLWDACDLVVIATPNRTHVPLAAEALKAGLPVVVDKPLAGAADEARDLVRLARDRGLMLTVFQNRRWDGDFLTLRRLLPELGEVRRFESRFERWRPVPKGGWREAGGPEDVGGTLFDLGSHLVDQALTLFGPVTHVYAEADVRRAGIRNDDDAFVALTHRSGTRSHLWMSAVAGLPGPRLRVLGSRAAYVKWGLDPQEERLRAGERPGPADFGHGEDPRDGWDVEPLDPRDTERRDGWGTEQRDSWGTEPPERWGTLGAEGDVRPVRTEPGAYQRFYEGVVACLRDGAPPPVPAEEAVAAIAVLEAARLSASLGQVVPLPAHGE</sequence>
<dbReference type="EMBL" id="VANP01000019">
    <property type="protein sequence ID" value="TLP52343.1"/>
    <property type="molecule type" value="Genomic_DNA"/>
</dbReference>